<dbReference type="GO" id="GO:0016887">
    <property type="term" value="F:ATP hydrolysis activity"/>
    <property type="evidence" value="ECO:0007669"/>
    <property type="project" value="InterPro"/>
</dbReference>
<dbReference type="OrthoDB" id="5925at2759"/>
<gene>
    <name evidence="8" type="ORF">B0J11DRAFT_481878</name>
</gene>
<dbReference type="GO" id="GO:0005694">
    <property type="term" value="C:chromosome"/>
    <property type="evidence" value="ECO:0007669"/>
    <property type="project" value="TreeGrafter"/>
</dbReference>
<dbReference type="PANTHER" id="PTHR45991:SF1">
    <property type="entry name" value="PACHYTENE CHECKPOINT PROTEIN 2 HOMOLOG"/>
    <property type="match status" value="1"/>
</dbReference>
<proteinExistence type="inferred from homology"/>
<evidence type="ECO:0000256" key="6">
    <source>
        <dbReference type="SAM" id="MobiDB-lite"/>
    </source>
</evidence>
<dbReference type="PROSITE" id="PS00674">
    <property type="entry name" value="AAA"/>
    <property type="match status" value="1"/>
</dbReference>
<dbReference type="Proteomes" id="UP000700596">
    <property type="component" value="Unassembled WGS sequence"/>
</dbReference>
<dbReference type="PRINTS" id="PR00830">
    <property type="entry name" value="ENDOLAPTASE"/>
</dbReference>
<organism evidence="8 9">
    <name type="scientific">Dendryphion nanum</name>
    <dbReference type="NCBI Taxonomy" id="256645"/>
    <lineage>
        <taxon>Eukaryota</taxon>
        <taxon>Fungi</taxon>
        <taxon>Dikarya</taxon>
        <taxon>Ascomycota</taxon>
        <taxon>Pezizomycotina</taxon>
        <taxon>Dothideomycetes</taxon>
        <taxon>Pleosporomycetidae</taxon>
        <taxon>Pleosporales</taxon>
        <taxon>Torulaceae</taxon>
        <taxon>Dendryphion</taxon>
    </lineage>
</organism>
<evidence type="ECO:0000259" key="7">
    <source>
        <dbReference type="SMART" id="SM00382"/>
    </source>
</evidence>
<dbReference type="InterPro" id="IPR058249">
    <property type="entry name" value="Pch2_C"/>
</dbReference>
<evidence type="ECO:0000256" key="1">
    <source>
        <dbReference type="ARBA" id="ARBA00007271"/>
    </source>
</evidence>
<comment type="similarity">
    <text evidence="1">Belongs to the AAA ATPase family. PCH2 subfamily.</text>
</comment>
<dbReference type="Gene3D" id="3.40.50.300">
    <property type="entry name" value="P-loop containing nucleotide triphosphate hydrolases"/>
    <property type="match status" value="1"/>
</dbReference>
<feature type="domain" description="AAA+ ATPase" evidence="7">
    <location>
        <begin position="180"/>
        <end position="339"/>
    </location>
</feature>
<dbReference type="SMART" id="SM00382">
    <property type="entry name" value="AAA"/>
    <property type="match status" value="1"/>
</dbReference>
<dbReference type="InterPro" id="IPR003593">
    <property type="entry name" value="AAA+_ATPase"/>
</dbReference>
<dbReference type="InterPro" id="IPR003959">
    <property type="entry name" value="ATPase_AAA_core"/>
</dbReference>
<evidence type="ECO:0000256" key="4">
    <source>
        <dbReference type="ARBA" id="ARBA00023254"/>
    </source>
</evidence>
<keyword evidence="3 5" id="KW-0067">ATP-binding</keyword>
<dbReference type="InterPro" id="IPR044539">
    <property type="entry name" value="Pch2-like"/>
</dbReference>
<keyword evidence="2 5" id="KW-0547">Nucleotide-binding</keyword>
<comment type="caution">
    <text evidence="8">The sequence shown here is derived from an EMBL/GenBank/DDBJ whole genome shotgun (WGS) entry which is preliminary data.</text>
</comment>
<keyword evidence="4" id="KW-0469">Meiosis</keyword>
<protein>
    <submittedName>
        <fullName evidence="8">P-loop containing nucleoside triphosphate hydrolase protein</fullName>
    </submittedName>
</protein>
<reference evidence="8" key="1">
    <citation type="journal article" date="2021" name="Nat. Commun.">
        <title>Genetic determinants of endophytism in the Arabidopsis root mycobiome.</title>
        <authorList>
            <person name="Mesny F."/>
            <person name="Miyauchi S."/>
            <person name="Thiergart T."/>
            <person name="Pickel B."/>
            <person name="Atanasova L."/>
            <person name="Karlsson M."/>
            <person name="Huettel B."/>
            <person name="Barry K.W."/>
            <person name="Haridas S."/>
            <person name="Chen C."/>
            <person name="Bauer D."/>
            <person name="Andreopoulos W."/>
            <person name="Pangilinan J."/>
            <person name="LaButti K."/>
            <person name="Riley R."/>
            <person name="Lipzen A."/>
            <person name="Clum A."/>
            <person name="Drula E."/>
            <person name="Henrissat B."/>
            <person name="Kohler A."/>
            <person name="Grigoriev I.V."/>
            <person name="Martin F.M."/>
            <person name="Hacquard S."/>
        </authorList>
    </citation>
    <scope>NUCLEOTIDE SEQUENCE</scope>
    <source>
        <strain evidence="8">MPI-CAGE-CH-0243</strain>
    </source>
</reference>
<keyword evidence="8" id="KW-0378">Hydrolase</keyword>
<evidence type="ECO:0000256" key="3">
    <source>
        <dbReference type="ARBA" id="ARBA00022840"/>
    </source>
</evidence>
<evidence type="ECO:0000256" key="2">
    <source>
        <dbReference type="ARBA" id="ARBA00022741"/>
    </source>
</evidence>
<evidence type="ECO:0000313" key="8">
    <source>
        <dbReference type="EMBL" id="KAH7132504.1"/>
    </source>
</evidence>
<dbReference type="Pfam" id="PF23242">
    <property type="entry name" value="AAA_lid_TRIP13_C"/>
    <property type="match status" value="1"/>
</dbReference>
<dbReference type="SUPFAM" id="SSF52540">
    <property type="entry name" value="P-loop containing nucleoside triphosphate hydrolases"/>
    <property type="match status" value="1"/>
</dbReference>
<dbReference type="EMBL" id="JAGMWT010000003">
    <property type="protein sequence ID" value="KAH7132504.1"/>
    <property type="molecule type" value="Genomic_DNA"/>
</dbReference>
<dbReference type="GO" id="GO:0005634">
    <property type="term" value="C:nucleus"/>
    <property type="evidence" value="ECO:0007669"/>
    <property type="project" value="TreeGrafter"/>
</dbReference>
<dbReference type="InterPro" id="IPR003960">
    <property type="entry name" value="ATPase_AAA_CS"/>
</dbReference>
<evidence type="ECO:0000256" key="5">
    <source>
        <dbReference type="RuleBase" id="RU003651"/>
    </source>
</evidence>
<feature type="compositionally biased region" description="Polar residues" evidence="6">
    <location>
        <begin position="11"/>
        <end position="21"/>
    </location>
</feature>
<dbReference type="Pfam" id="PF00004">
    <property type="entry name" value="AAA"/>
    <property type="match status" value="1"/>
</dbReference>
<dbReference type="PANTHER" id="PTHR45991">
    <property type="entry name" value="PACHYTENE CHECKPOINT PROTEIN 2"/>
    <property type="match status" value="1"/>
</dbReference>
<dbReference type="InterPro" id="IPR027417">
    <property type="entry name" value="P-loop_NTPase"/>
</dbReference>
<evidence type="ECO:0000313" key="9">
    <source>
        <dbReference type="Proteomes" id="UP000700596"/>
    </source>
</evidence>
<dbReference type="AlphaFoldDB" id="A0A9P9E4Y0"/>
<feature type="region of interest" description="Disordered" evidence="6">
    <location>
        <begin position="1"/>
        <end position="21"/>
    </location>
</feature>
<accession>A0A9P9E4Y0</accession>
<dbReference type="GO" id="GO:0005524">
    <property type="term" value="F:ATP binding"/>
    <property type="evidence" value="ECO:0007669"/>
    <property type="project" value="UniProtKB-KW"/>
</dbReference>
<name>A0A9P9E4Y0_9PLEO</name>
<keyword evidence="9" id="KW-1185">Reference proteome</keyword>
<dbReference type="GO" id="GO:0007131">
    <property type="term" value="P:reciprocal meiotic recombination"/>
    <property type="evidence" value="ECO:0007669"/>
    <property type="project" value="TreeGrafter"/>
</dbReference>
<sequence>MSTLVDRPFTAQRSQSYSNPSFNKPQGTLFIEVKLVDDADDDPFVDIMSIKRDVLKSLNNDFAQVKIGTHLDMSGFVQTVKVAGHSSFERNSRYHTLSNNNLDVALYSLSTSYNDQSVGQSEGDDTSTQFSVTSLPHKDFDGLWELLTFSEPIPESILRKITRMVRIFTENQIAPADICWHNLILLHGPPGTGKTTLAQALAQKLSIRMVHTFPEARLLEVNSHTLLSKWFGDSSKLIGQLFQHIRTLSANESLLTVVLIDEVETLAGSREKASEGNECGDVLRASLRCSTNELLQGLDRLRNRPNVVVICTSNIKEAVDAAFVDRCRIKEFIDIPNSDCVYEILRSALNELVRKNLVSYKSGPQMDLLCEKTYIPSLEWVIGHLEYQPDTVPTQLQRIARTANGISARTLRALPFSALVGHIIHEPCHMYELLEALRFEIEKEKGIRNGSRLLVADTVEDREPNLTDEDSDSGGCTVIENHLALAKESVDDVQELVK</sequence>
<dbReference type="GO" id="GO:0051598">
    <property type="term" value="P:meiotic recombination checkpoint signaling"/>
    <property type="evidence" value="ECO:0007669"/>
    <property type="project" value="TreeGrafter"/>
</dbReference>